<feature type="transmembrane region" description="Helical" evidence="1">
    <location>
        <begin position="58"/>
        <end position="84"/>
    </location>
</feature>
<evidence type="ECO:0000259" key="2">
    <source>
        <dbReference type="Pfam" id="PF14317"/>
    </source>
</evidence>
<accession>A0A3B0U991</accession>
<keyword evidence="1" id="KW-0812">Transmembrane</keyword>
<name>A0A3B0U991_9ZZZZ</name>
<feature type="domain" description="YcxB-like C-terminal" evidence="2">
    <location>
        <begin position="103"/>
        <end position="163"/>
    </location>
</feature>
<sequence length="174" mass="20469">MKLEYIYSFAEYKAINLARQHRAKFTQVRNWLYWGLVIANIAVSLRYIYIFYQGQVSFSWLMLANLGVAIAIVAYRYIFLPFLVRRYFSQQMLKGKTIKVHVTEQGIETVTDNISGQYGWKIFIGANEEPDHFVIWVNKLQAISIPKYAFKSDELVDEFRKAIVKNVENHQLQT</sequence>
<dbReference type="AlphaFoldDB" id="A0A3B0U991"/>
<reference evidence="3" key="1">
    <citation type="submission" date="2018-06" db="EMBL/GenBank/DDBJ databases">
        <authorList>
            <person name="Zhirakovskaya E."/>
        </authorList>
    </citation>
    <scope>NUCLEOTIDE SEQUENCE</scope>
</reference>
<keyword evidence="1" id="KW-1133">Transmembrane helix</keyword>
<evidence type="ECO:0000256" key="1">
    <source>
        <dbReference type="SAM" id="Phobius"/>
    </source>
</evidence>
<dbReference type="InterPro" id="IPR025588">
    <property type="entry name" value="YcxB-like_C"/>
</dbReference>
<keyword evidence="1" id="KW-0472">Membrane</keyword>
<dbReference type="Pfam" id="PF14317">
    <property type="entry name" value="YcxB"/>
    <property type="match status" value="1"/>
</dbReference>
<gene>
    <name evidence="3" type="ORF">MNBD_ALPHA11-1736</name>
</gene>
<dbReference type="EMBL" id="UOEQ01000442">
    <property type="protein sequence ID" value="VAW23042.1"/>
    <property type="molecule type" value="Genomic_DNA"/>
</dbReference>
<protein>
    <recommendedName>
        <fullName evidence="2">YcxB-like C-terminal domain-containing protein</fullName>
    </recommendedName>
</protein>
<feature type="transmembrane region" description="Helical" evidence="1">
    <location>
        <begin position="31"/>
        <end position="52"/>
    </location>
</feature>
<proteinExistence type="predicted"/>
<organism evidence="3">
    <name type="scientific">hydrothermal vent metagenome</name>
    <dbReference type="NCBI Taxonomy" id="652676"/>
    <lineage>
        <taxon>unclassified sequences</taxon>
        <taxon>metagenomes</taxon>
        <taxon>ecological metagenomes</taxon>
    </lineage>
</organism>
<evidence type="ECO:0000313" key="3">
    <source>
        <dbReference type="EMBL" id="VAW23042.1"/>
    </source>
</evidence>